<keyword evidence="3" id="KW-0175">Coiled coil</keyword>
<evidence type="ECO:0000313" key="4">
    <source>
        <dbReference type="EMBL" id="MET3617492.1"/>
    </source>
</evidence>
<evidence type="ECO:0000313" key="5">
    <source>
        <dbReference type="Proteomes" id="UP001549162"/>
    </source>
</evidence>
<protein>
    <submittedName>
        <fullName evidence="4">Uncharacterized protein YaaN involved in tellurite resistance</fullName>
    </submittedName>
</protein>
<organism evidence="4 5">
    <name type="scientific">Peptoniphilus olsenii</name>
    <dbReference type="NCBI Taxonomy" id="411570"/>
    <lineage>
        <taxon>Bacteria</taxon>
        <taxon>Bacillati</taxon>
        <taxon>Bacillota</taxon>
        <taxon>Tissierellia</taxon>
        <taxon>Tissierellales</taxon>
        <taxon>Peptoniphilaceae</taxon>
        <taxon>Peptoniphilus</taxon>
    </lineage>
</organism>
<feature type="coiled-coil region" evidence="3">
    <location>
        <begin position="325"/>
        <end position="370"/>
    </location>
</feature>
<dbReference type="EMBL" id="JBEPMA010000005">
    <property type="protein sequence ID" value="MET3617492.1"/>
    <property type="molecule type" value="Genomic_DNA"/>
</dbReference>
<dbReference type="PIRSF" id="PIRSF026508">
    <property type="entry name" value="TelA"/>
    <property type="match status" value="1"/>
</dbReference>
<dbReference type="RefSeq" id="WP_354367995.1">
    <property type="nucleotide sequence ID" value="NZ_JBEPMA010000005.1"/>
</dbReference>
<keyword evidence="5" id="KW-1185">Reference proteome</keyword>
<evidence type="ECO:0000256" key="3">
    <source>
        <dbReference type="SAM" id="Coils"/>
    </source>
</evidence>
<reference evidence="4 5" key="1">
    <citation type="submission" date="2024-06" db="EMBL/GenBank/DDBJ databases">
        <title>Genomic Encyclopedia of Type Strains, Phase IV (KMG-IV): sequencing the most valuable type-strain genomes for metagenomic binning, comparative biology and taxonomic classification.</title>
        <authorList>
            <person name="Goeker M."/>
        </authorList>
    </citation>
    <scope>NUCLEOTIDE SEQUENCE [LARGE SCALE GENOMIC DNA]</scope>
    <source>
        <strain evidence="4 5">DSM 21460</strain>
    </source>
</reference>
<sequence>MDREIKLTLDGADSSIDAEEKIESKLQQKDIEKVQLTPEEQKQVDEFANSIDITNSNVVLQYGVGAQRKLSNFSERTLETVRSKDLGEVGELLSGVVNELKNFDIDEDDNKIVGFFKKQMNNMTSIKTKYDSAQKNVDNIIKALENHQVTLMKDIAMLDQMYELNESYYKELSMYILAGRKKLEEARTVELPKLQSEASSTNLPVDAQRANDYVNLINRFEKKLHDLDLTRMISIQMAPQIRMVQSSNTVMVEKIQSTIVNTIPLWKSQMVIALGANHSKEAARTTKEVTDLTNKLLRKNADTLKQTTIDTARLSERGIVDVDTIKHTNEQLISALNEVRQIQIEGHKKREEAGVQLMQIEENLKNSLREIANK</sequence>
<gene>
    <name evidence="4" type="ORF">ABID14_001123</name>
</gene>
<dbReference type="PANTHER" id="PTHR38432:SF1">
    <property type="entry name" value="TELA-LIKE PROTEIN SAOUHSC_01408"/>
    <property type="match status" value="1"/>
</dbReference>
<proteinExistence type="inferred from homology"/>
<dbReference type="Proteomes" id="UP001549162">
    <property type="component" value="Unassembled WGS sequence"/>
</dbReference>
<evidence type="ECO:0000256" key="2">
    <source>
        <dbReference type="PIRNR" id="PIRNR026508"/>
    </source>
</evidence>
<evidence type="ECO:0000256" key="1">
    <source>
        <dbReference type="ARBA" id="ARBA00005541"/>
    </source>
</evidence>
<accession>A0ABV2J9N3</accession>
<comment type="similarity">
    <text evidence="1 2">Belongs to the TelA family.</text>
</comment>
<dbReference type="PANTHER" id="PTHR38432">
    <property type="entry name" value="TELA-LIKE PROTEIN SAOUHSC_01408"/>
    <property type="match status" value="1"/>
</dbReference>
<name>A0ABV2J9N3_9FIRM</name>
<comment type="caution">
    <text evidence="4">The sequence shown here is derived from an EMBL/GenBank/DDBJ whole genome shotgun (WGS) entry which is preliminary data.</text>
</comment>
<dbReference type="Pfam" id="PF05816">
    <property type="entry name" value="TelA"/>
    <property type="match status" value="1"/>
</dbReference>
<dbReference type="InterPro" id="IPR008863">
    <property type="entry name" value="Toxic_anion-R_TelA"/>
</dbReference>